<accession>A0A8S3T7V0</accession>
<dbReference type="InterPro" id="IPR011330">
    <property type="entry name" value="Glyco_hydro/deAcase_b/a-brl"/>
</dbReference>
<dbReference type="Proteomes" id="UP000683360">
    <property type="component" value="Unassembled WGS sequence"/>
</dbReference>
<organism evidence="3 4">
    <name type="scientific">Mytilus edulis</name>
    <name type="common">Blue mussel</name>
    <dbReference type="NCBI Taxonomy" id="6550"/>
    <lineage>
        <taxon>Eukaryota</taxon>
        <taxon>Metazoa</taxon>
        <taxon>Spiralia</taxon>
        <taxon>Lophotrochozoa</taxon>
        <taxon>Mollusca</taxon>
        <taxon>Bivalvia</taxon>
        <taxon>Autobranchia</taxon>
        <taxon>Pteriomorphia</taxon>
        <taxon>Mytilida</taxon>
        <taxon>Mytiloidea</taxon>
        <taxon>Mytilidae</taxon>
        <taxon>Mytilinae</taxon>
        <taxon>Mytilus</taxon>
    </lineage>
</organism>
<dbReference type="GO" id="GO:0005975">
    <property type="term" value="P:carbohydrate metabolic process"/>
    <property type="evidence" value="ECO:0007669"/>
    <property type="project" value="InterPro"/>
</dbReference>
<evidence type="ECO:0008006" key="5">
    <source>
        <dbReference type="Google" id="ProtNLM"/>
    </source>
</evidence>
<dbReference type="SUPFAM" id="SSF88713">
    <property type="entry name" value="Glycoside hydrolase/deacetylase"/>
    <property type="match status" value="2"/>
</dbReference>
<keyword evidence="2" id="KW-0732">Signal</keyword>
<reference evidence="3" key="1">
    <citation type="submission" date="2021-03" db="EMBL/GenBank/DDBJ databases">
        <authorList>
            <person name="Bekaert M."/>
        </authorList>
    </citation>
    <scope>NUCLEOTIDE SEQUENCE</scope>
</reference>
<name>A0A8S3T7V0_MYTED</name>
<dbReference type="AlphaFoldDB" id="A0A8S3T7V0"/>
<evidence type="ECO:0000313" key="3">
    <source>
        <dbReference type="EMBL" id="CAG2229709.1"/>
    </source>
</evidence>
<protein>
    <recommendedName>
        <fullName evidence="5">NodB homology domain-containing protein</fullName>
    </recommendedName>
</protein>
<sequence>MDKLLIWMFCFVTSMLYGITYCKSLECKQKENCKLPNCFCSTFNHPLLRVSEIPQIVYFGFDDALTPLVDPLYKKLFRSNRTNPNGCSIGMTLYVSNQYTSYAEVREFYGRGMEIASHSVHHSHIRTEQTLFKEARLQKQNLARLGGIPESEIIGWRSPFLETAGDYQPDVLRKLGYEYDISLTYTRRHMNAHNPWPFTADYGWPYQCQMKPCLSKPHPGFWEFPVNSMMDFKDQYPCNYVDGCLNRPKNETEAYKYLIDNFNNAYRGNRAPLGIHMHAAWFVSKYNFRAMDRFITEILKRSDVYIVPVKHVLAWMKHPTSLSDIKKFQPWQCKTGNVVPILSQSTPKVKHTTKTPTTRATTIPSTAATTTTTRTTSSTTTTTTHSPTTTTTTPSSTTIKSTTPSPTTTATSTTTKSTSIKSTKSPFSVPILSEQWPFTYKYIKLTHQTKFADFATHRPTEMHRQPTYQQPASSSASSNNFNWSWMWNGFLNKQQQQAVQSKNGEQNSAENSKETCIQGLNCKLPGCFCQGGKTPGGFGRENTPQFVYISFDGDIDSRVFFRFKKIFSGDRKNPNNCPISSTFFVSQEGSRDSFVSFLNNKSQEIAMRGSSSSIANIAEFRRQLAQQKGRMKRNRVQVTGWRSPELKPFGDGQYSGLVEEGLQYDSTLVLQENEKVWPFTLDYGWKDHCIIPECPKKKYRGLWEVPNIPVKDYLNRYPCNYVDGCMFSPKTAEETFQFLWNNFYNFYNSNKTPFGVNFRHIWFTHSAYRNNARGFEMFLDKLEQMKDVYIVSTAKLIEWMKNPLQLSEMQFRFRC</sequence>
<comment type="caution">
    <text evidence="3">The sequence shown here is derived from an EMBL/GenBank/DDBJ whole genome shotgun (WGS) entry which is preliminary data.</text>
</comment>
<feature type="compositionally biased region" description="Low complexity" evidence="1">
    <location>
        <begin position="354"/>
        <end position="424"/>
    </location>
</feature>
<feature type="signal peptide" evidence="2">
    <location>
        <begin position="1"/>
        <end position="22"/>
    </location>
</feature>
<dbReference type="EMBL" id="CAJPWZ010002036">
    <property type="protein sequence ID" value="CAG2229709.1"/>
    <property type="molecule type" value="Genomic_DNA"/>
</dbReference>
<dbReference type="Gene3D" id="3.20.20.370">
    <property type="entry name" value="Glycoside hydrolase/deacetylase"/>
    <property type="match status" value="2"/>
</dbReference>
<proteinExistence type="predicted"/>
<feature type="chain" id="PRO_5035722789" description="NodB homology domain-containing protein" evidence="2">
    <location>
        <begin position="23"/>
        <end position="815"/>
    </location>
</feature>
<dbReference type="InterPro" id="IPR052740">
    <property type="entry name" value="CE4"/>
</dbReference>
<keyword evidence="4" id="KW-1185">Reference proteome</keyword>
<evidence type="ECO:0000256" key="1">
    <source>
        <dbReference type="SAM" id="MobiDB-lite"/>
    </source>
</evidence>
<dbReference type="PANTHER" id="PTHR45985:SF8">
    <property type="entry name" value="CHITIN DEACETYLASE-LIKE 9, ISOFORM A"/>
    <property type="match status" value="1"/>
</dbReference>
<dbReference type="PANTHER" id="PTHR45985">
    <property type="match status" value="1"/>
</dbReference>
<feature type="region of interest" description="Disordered" evidence="1">
    <location>
        <begin position="347"/>
        <end position="424"/>
    </location>
</feature>
<dbReference type="OrthoDB" id="504708at2759"/>
<evidence type="ECO:0000313" key="4">
    <source>
        <dbReference type="Proteomes" id="UP000683360"/>
    </source>
</evidence>
<gene>
    <name evidence="3" type="ORF">MEDL_42599</name>
</gene>
<evidence type="ECO:0000256" key="2">
    <source>
        <dbReference type="SAM" id="SignalP"/>
    </source>
</evidence>